<sequence>MEEEEYKAEMIRQELETESKLSKLTVSSEPQVMKTDKANIKIKVETKFVTDLSRIYCLVSCQDGSVWIADNRKTVQHIKIEQNKIEVISRFSMIVWDMAITSTNAILVSDGGSLLKWMNAGTGQITHTMYDIAPLTTCRIHITTDNRVIIELYPWGKYSLLEESVQGNICVVDKLDESRRGRVIILGQSGQVIQIYTGHPDINTEDRPFKPSDILTTPLDNVIVADSKNHALHILDSNGQIISYYRVNLIGIQGLYSLALSTPGHLYIGNYTSDGSPEQKAKLFELKYSGF</sequence>
<reference evidence="1" key="1">
    <citation type="submission" date="2021-03" db="EMBL/GenBank/DDBJ databases">
        <authorList>
            <person name="Bekaert M."/>
        </authorList>
    </citation>
    <scope>NUCLEOTIDE SEQUENCE</scope>
</reference>
<protein>
    <submittedName>
        <fullName evidence="1">Uncharacterized protein</fullName>
    </submittedName>
</protein>
<dbReference type="Gene3D" id="2.120.10.30">
    <property type="entry name" value="TolB, C-terminal domain"/>
    <property type="match status" value="1"/>
</dbReference>
<proteinExistence type="predicted"/>
<dbReference type="SUPFAM" id="SSF63829">
    <property type="entry name" value="Calcium-dependent phosphotriesterase"/>
    <property type="match status" value="1"/>
</dbReference>
<organism evidence="1 2">
    <name type="scientific">Mytilus edulis</name>
    <name type="common">Blue mussel</name>
    <dbReference type="NCBI Taxonomy" id="6550"/>
    <lineage>
        <taxon>Eukaryota</taxon>
        <taxon>Metazoa</taxon>
        <taxon>Spiralia</taxon>
        <taxon>Lophotrochozoa</taxon>
        <taxon>Mollusca</taxon>
        <taxon>Bivalvia</taxon>
        <taxon>Autobranchia</taxon>
        <taxon>Pteriomorphia</taxon>
        <taxon>Mytilida</taxon>
        <taxon>Mytiloidea</taxon>
        <taxon>Mytilidae</taxon>
        <taxon>Mytilinae</taxon>
        <taxon>Mytilus</taxon>
    </lineage>
</organism>
<dbReference type="EMBL" id="CAJPWZ010000070">
    <property type="protein sequence ID" value="CAG2185150.1"/>
    <property type="molecule type" value="Genomic_DNA"/>
</dbReference>
<keyword evidence="2" id="KW-1185">Reference proteome</keyword>
<comment type="caution">
    <text evidence="1">The sequence shown here is derived from an EMBL/GenBank/DDBJ whole genome shotgun (WGS) entry which is preliminary data.</text>
</comment>
<evidence type="ECO:0000313" key="2">
    <source>
        <dbReference type="Proteomes" id="UP000683360"/>
    </source>
</evidence>
<gene>
    <name evidence="1" type="ORF">MEDL_793</name>
</gene>
<name>A0A8S3PNG6_MYTED</name>
<evidence type="ECO:0000313" key="1">
    <source>
        <dbReference type="EMBL" id="CAG2185150.1"/>
    </source>
</evidence>
<dbReference type="OrthoDB" id="6080121at2759"/>
<dbReference type="AlphaFoldDB" id="A0A8S3PNG6"/>
<dbReference type="InterPro" id="IPR011042">
    <property type="entry name" value="6-blade_b-propeller_TolB-like"/>
</dbReference>
<accession>A0A8S3PNG6</accession>
<dbReference type="Proteomes" id="UP000683360">
    <property type="component" value="Unassembled WGS sequence"/>
</dbReference>